<dbReference type="EMBL" id="SDEE01001055">
    <property type="protein sequence ID" value="RXW12980.1"/>
    <property type="molecule type" value="Genomic_DNA"/>
</dbReference>
<reference evidence="1 2" key="1">
    <citation type="submission" date="2019-01" db="EMBL/GenBank/DDBJ databases">
        <title>Draft genome sequence of Psathyrella aberdarensis IHI B618.</title>
        <authorList>
            <person name="Buettner E."/>
            <person name="Kellner H."/>
        </authorList>
    </citation>
    <scope>NUCLEOTIDE SEQUENCE [LARGE SCALE GENOMIC DNA]</scope>
    <source>
        <strain evidence="1 2">IHI B618</strain>
    </source>
</reference>
<evidence type="ECO:0000313" key="2">
    <source>
        <dbReference type="Proteomes" id="UP000290288"/>
    </source>
</evidence>
<gene>
    <name evidence="1" type="ORF">EST38_g12876</name>
</gene>
<keyword evidence="2" id="KW-1185">Reference proteome</keyword>
<evidence type="ECO:0000313" key="1">
    <source>
        <dbReference type="EMBL" id="RXW12980.1"/>
    </source>
</evidence>
<proteinExistence type="predicted"/>
<dbReference type="OrthoDB" id="2735833at2759"/>
<dbReference type="Proteomes" id="UP000290288">
    <property type="component" value="Unassembled WGS sequence"/>
</dbReference>
<organism evidence="1 2">
    <name type="scientific">Candolleomyces aberdarensis</name>
    <dbReference type="NCBI Taxonomy" id="2316362"/>
    <lineage>
        <taxon>Eukaryota</taxon>
        <taxon>Fungi</taxon>
        <taxon>Dikarya</taxon>
        <taxon>Basidiomycota</taxon>
        <taxon>Agaricomycotina</taxon>
        <taxon>Agaricomycetes</taxon>
        <taxon>Agaricomycetidae</taxon>
        <taxon>Agaricales</taxon>
        <taxon>Agaricineae</taxon>
        <taxon>Psathyrellaceae</taxon>
        <taxon>Candolleomyces</taxon>
    </lineage>
</organism>
<sequence length="280" mass="31892">MPREQLVAAEAHSGTRLDTVLQVLGPKEEEFVQEAQHTAKQLQRIFKDTAGSELGQLLARHSHDSLHEDYRPVKVGLAPCYGTLGKDHKRMDDTLAVMVAQIVNILDQARARGEELDLDTVQSTFRQCASMVHCKDDSVENYRNFSEHKTKLFSNKGRSSEPIEVVCREIERWFNELIQDKNVLEFTTLKGLSGVKDIVARYGVSQEKRCTLNKVFLDIGVLRFPDMENPFVRVYRIRLSAWATCEKKFGFIEKNRNGIAGEYHSEGAKRNLEVFFSGEA</sequence>
<name>A0A4Q2D1C0_9AGAR</name>
<protein>
    <submittedName>
        <fullName evidence="1">Uncharacterized protein</fullName>
    </submittedName>
</protein>
<dbReference type="AlphaFoldDB" id="A0A4Q2D1C0"/>
<accession>A0A4Q2D1C0</accession>
<comment type="caution">
    <text evidence="1">The sequence shown here is derived from an EMBL/GenBank/DDBJ whole genome shotgun (WGS) entry which is preliminary data.</text>
</comment>